<evidence type="ECO:0000256" key="1">
    <source>
        <dbReference type="ARBA" id="ARBA00005130"/>
    </source>
</evidence>
<feature type="binding site" evidence="15">
    <location>
        <position position="170"/>
    </location>
    <ligand>
        <name>Zn(2+)</name>
        <dbReference type="ChEBI" id="CHEBI:29105"/>
        <label>1</label>
    </ligand>
</feature>
<comment type="subunit">
    <text evidence="3 15">Homodimer.</text>
</comment>
<evidence type="ECO:0000256" key="12">
    <source>
        <dbReference type="ARBA" id="ARBA00023285"/>
    </source>
</evidence>
<evidence type="ECO:0000259" key="16">
    <source>
        <dbReference type="Pfam" id="PF07687"/>
    </source>
</evidence>
<keyword evidence="12 15" id="KW-0170">Cobalt</keyword>
<evidence type="ECO:0000256" key="10">
    <source>
        <dbReference type="ARBA" id="ARBA00022915"/>
    </source>
</evidence>
<keyword evidence="7 15" id="KW-0479">Metal-binding</keyword>
<dbReference type="Proteomes" id="UP000289411">
    <property type="component" value="Unassembled WGS sequence"/>
</dbReference>
<dbReference type="GO" id="GO:0006526">
    <property type="term" value="P:L-arginine biosynthetic process"/>
    <property type="evidence" value="ECO:0007669"/>
    <property type="project" value="TreeGrafter"/>
</dbReference>
<dbReference type="OrthoDB" id="9809784at2"/>
<feature type="binding site" evidence="15">
    <location>
        <position position="107"/>
    </location>
    <ligand>
        <name>Zn(2+)</name>
        <dbReference type="ChEBI" id="CHEBI:29105"/>
        <label>2</label>
    </ligand>
</feature>
<dbReference type="InterPro" id="IPR005941">
    <property type="entry name" value="DapE_proteobac"/>
</dbReference>
<evidence type="ECO:0000256" key="3">
    <source>
        <dbReference type="ARBA" id="ARBA00011738"/>
    </source>
</evidence>
<accession>A0A4Q2REZ6</accession>
<feature type="binding site" evidence="15">
    <location>
        <position position="74"/>
    </location>
    <ligand>
        <name>Zn(2+)</name>
        <dbReference type="ChEBI" id="CHEBI:29105"/>
        <label>1</label>
    </ligand>
</feature>
<evidence type="ECO:0000256" key="5">
    <source>
        <dbReference type="ARBA" id="ARBA00022391"/>
    </source>
</evidence>
<dbReference type="GO" id="GO:0009089">
    <property type="term" value="P:lysine biosynthetic process via diaminopimelate"/>
    <property type="evidence" value="ECO:0007669"/>
    <property type="project" value="UniProtKB-UniRule"/>
</dbReference>
<evidence type="ECO:0000256" key="6">
    <source>
        <dbReference type="ARBA" id="ARBA00022605"/>
    </source>
</evidence>
<evidence type="ECO:0000256" key="8">
    <source>
        <dbReference type="ARBA" id="ARBA00022801"/>
    </source>
</evidence>
<comment type="cofactor">
    <cofactor evidence="15">
        <name>Zn(2+)</name>
        <dbReference type="ChEBI" id="CHEBI:29105"/>
    </cofactor>
    <cofactor evidence="15">
        <name>Co(2+)</name>
        <dbReference type="ChEBI" id="CHEBI:48828"/>
    </cofactor>
    <text evidence="15">Binds 2 Zn(2+) or Co(2+) ions per subunit.</text>
</comment>
<evidence type="ECO:0000256" key="14">
    <source>
        <dbReference type="ARBA" id="ARBA00051301"/>
    </source>
</evidence>
<evidence type="ECO:0000256" key="2">
    <source>
        <dbReference type="ARBA" id="ARBA00006746"/>
    </source>
</evidence>
<evidence type="ECO:0000313" key="17">
    <source>
        <dbReference type="EMBL" id="RYB05254.1"/>
    </source>
</evidence>
<reference evidence="17 18" key="1">
    <citation type="submission" date="2018-09" db="EMBL/GenBank/DDBJ databases">
        <authorList>
            <person name="Grouzdev D.S."/>
            <person name="Krutkina M.S."/>
        </authorList>
    </citation>
    <scope>NUCLEOTIDE SEQUENCE [LARGE SCALE GENOMIC DNA]</scope>
    <source>
        <strain evidence="17 18">RmlP001</strain>
    </source>
</reference>
<dbReference type="InterPro" id="IPR011650">
    <property type="entry name" value="Peptidase_M20_dimer"/>
</dbReference>
<feature type="active site" description="Proton acceptor" evidence="15">
    <location>
        <position position="141"/>
    </location>
</feature>
<evidence type="ECO:0000256" key="4">
    <source>
        <dbReference type="ARBA" id="ARBA00011921"/>
    </source>
</evidence>
<evidence type="ECO:0000256" key="15">
    <source>
        <dbReference type="HAMAP-Rule" id="MF_01690"/>
    </source>
</evidence>
<dbReference type="UniPathway" id="UPA00034">
    <property type="reaction ID" value="UER00021"/>
</dbReference>
<comment type="function">
    <text evidence="15">Catalyzes the hydrolysis of N-succinyl-L,L-diaminopimelic acid (SDAP), forming succinate and LL-2,6-diaminopimelate (DAP), an intermediate involved in the bacterial biosynthesis of lysine and meso-diaminopimelic acid, an essential component of bacterial cell walls.</text>
</comment>
<dbReference type="Gene3D" id="3.30.70.360">
    <property type="match status" value="1"/>
</dbReference>
<dbReference type="Pfam" id="PF01546">
    <property type="entry name" value="Peptidase_M20"/>
    <property type="match status" value="1"/>
</dbReference>
<dbReference type="PANTHER" id="PTHR43808">
    <property type="entry name" value="ACETYLORNITHINE DEACETYLASE"/>
    <property type="match status" value="1"/>
</dbReference>
<comment type="pathway">
    <text evidence="1 15">Amino-acid biosynthesis; L-lysine biosynthesis via DAP pathway; LL-2,6-diaminopimelate from (S)-tetrahydrodipicolinate (succinylase route): step 3/3.</text>
</comment>
<evidence type="ECO:0000256" key="7">
    <source>
        <dbReference type="ARBA" id="ARBA00022723"/>
    </source>
</evidence>
<dbReference type="GO" id="GO:0008777">
    <property type="term" value="F:acetylornithine deacetylase activity"/>
    <property type="evidence" value="ECO:0007669"/>
    <property type="project" value="TreeGrafter"/>
</dbReference>
<feature type="binding site" evidence="15">
    <location>
        <position position="357"/>
    </location>
    <ligand>
        <name>Zn(2+)</name>
        <dbReference type="ChEBI" id="CHEBI:29105"/>
        <label>2</label>
    </ligand>
</feature>
<evidence type="ECO:0000256" key="9">
    <source>
        <dbReference type="ARBA" id="ARBA00022833"/>
    </source>
</evidence>
<sequence>MTDTPSALDVLLALLRCRSVTPAEGGALAVLQGLLEPAGFAVHRPTFSEPGTPDVENFYARIGTGAPHIVFAGHTDVVPPGDEAAWRFPPFSGAVADGMVWGRGACDMKGGIAAAVAAALAHVARHGIQRGSISFLVTGDEEGPAVNGTAKLLDWARARGERFDGCILGEPTNPTRMGETIKIGRRGSLTGDLVIEGRQGHVAYPGLADNPIPRMMRALGALAAEPLDAGTAHFDPSNFEVVTVDTGNPSANVIPAACRARFNVRFNDTWRPDTLSAEIRRRLAAAGIGAHRLTFAPCNALAFVTAPGPFTRIVAEAVEAETGVVPALSTTGGTSDARFITRDCPVVEFGLVGRTMHAVDESVDLADLETLQRIYAGVLAAAMGPGASGGLPTAAA</sequence>
<dbReference type="PANTHER" id="PTHR43808:SF31">
    <property type="entry name" value="N-ACETYL-L-CITRULLINE DEACETYLASE"/>
    <property type="match status" value="1"/>
</dbReference>
<evidence type="ECO:0000256" key="13">
    <source>
        <dbReference type="ARBA" id="ARBA00031891"/>
    </source>
</evidence>
<comment type="catalytic activity">
    <reaction evidence="14 15">
        <text>N-succinyl-(2S,6S)-2,6-diaminopimelate + H2O = (2S,6S)-2,6-diaminopimelate + succinate</text>
        <dbReference type="Rhea" id="RHEA:22608"/>
        <dbReference type="ChEBI" id="CHEBI:15377"/>
        <dbReference type="ChEBI" id="CHEBI:30031"/>
        <dbReference type="ChEBI" id="CHEBI:57609"/>
        <dbReference type="ChEBI" id="CHEBI:58087"/>
        <dbReference type="EC" id="3.5.1.18"/>
    </reaction>
</comment>
<dbReference type="GO" id="GO:0008270">
    <property type="term" value="F:zinc ion binding"/>
    <property type="evidence" value="ECO:0007669"/>
    <property type="project" value="UniProtKB-UniRule"/>
</dbReference>
<dbReference type="EC" id="3.5.1.18" evidence="4 15"/>
<dbReference type="AlphaFoldDB" id="A0A4Q2REZ6"/>
<dbReference type="SUPFAM" id="SSF53187">
    <property type="entry name" value="Zn-dependent exopeptidases"/>
    <property type="match status" value="1"/>
</dbReference>
<dbReference type="InterPro" id="IPR036264">
    <property type="entry name" value="Bact_exopeptidase_dim_dom"/>
</dbReference>
<dbReference type="InterPro" id="IPR001261">
    <property type="entry name" value="ArgE/DapE_CS"/>
</dbReference>
<dbReference type="NCBIfam" id="NF009557">
    <property type="entry name" value="PRK13009.1"/>
    <property type="match status" value="1"/>
</dbReference>
<proteinExistence type="inferred from homology"/>
<feature type="active site" evidence="15">
    <location>
        <position position="76"/>
    </location>
</feature>
<dbReference type="NCBIfam" id="TIGR01246">
    <property type="entry name" value="dapE_proteo"/>
    <property type="match status" value="1"/>
</dbReference>
<evidence type="ECO:0000313" key="18">
    <source>
        <dbReference type="Proteomes" id="UP000289411"/>
    </source>
</evidence>
<name>A0A4Q2REZ6_9HYPH</name>
<reference evidence="17 18" key="2">
    <citation type="submission" date="2019-02" db="EMBL/GenBank/DDBJ databases">
        <title>'Lichenibacterium ramalinii' gen. nov. sp. nov., 'Lichenibacterium minor' gen. nov. sp. nov.</title>
        <authorList>
            <person name="Pankratov T."/>
        </authorList>
    </citation>
    <scope>NUCLEOTIDE SEQUENCE [LARGE SCALE GENOMIC DNA]</scope>
    <source>
        <strain evidence="17 18">RmlP001</strain>
    </source>
</reference>
<keyword evidence="11 15" id="KW-0457">Lysine biosynthesis</keyword>
<feature type="binding site" evidence="15">
    <location>
        <position position="142"/>
    </location>
    <ligand>
        <name>Zn(2+)</name>
        <dbReference type="ChEBI" id="CHEBI:29105"/>
        <label>2</label>
    </ligand>
</feature>
<dbReference type="SUPFAM" id="SSF55031">
    <property type="entry name" value="Bacterial exopeptidase dimerisation domain"/>
    <property type="match status" value="1"/>
</dbReference>
<keyword evidence="18" id="KW-1185">Reference proteome</keyword>
<feature type="binding site" evidence="15">
    <location>
        <position position="107"/>
    </location>
    <ligand>
        <name>Zn(2+)</name>
        <dbReference type="ChEBI" id="CHEBI:29105"/>
        <label>1</label>
    </ligand>
</feature>
<dbReference type="GO" id="GO:0050897">
    <property type="term" value="F:cobalt ion binding"/>
    <property type="evidence" value="ECO:0007669"/>
    <property type="project" value="UniProtKB-UniRule"/>
</dbReference>
<keyword evidence="6 15" id="KW-0028">Amino-acid biosynthesis</keyword>
<keyword evidence="8 15" id="KW-0378">Hydrolase</keyword>
<evidence type="ECO:0000256" key="11">
    <source>
        <dbReference type="ARBA" id="ARBA00023154"/>
    </source>
</evidence>
<dbReference type="EMBL" id="QYBC01000007">
    <property type="protein sequence ID" value="RYB05254.1"/>
    <property type="molecule type" value="Genomic_DNA"/>
</dbReference>
<dbReference type="GO" id="GO:0009014">
    <property type="term" value="F:succinyl-diaminopimelate desuccinylase activity"/>
    <property type="evidence" value="ECO:0007669"/>
    <property type="project" value="UniProtKB-UniRule"/>
</dbReference>
<dbReference type="CDD" id="cd03891">
    <property type="entry name" value="M20_DapE_proteobac"/>
    <property type="match status" value="1"/>
</dbReference>
<feature type="domain" description="Peptidase M20 dimerisation" evidence="16">
    <location>
        <begin position="183"/>
        <end position="286"/>
    </location>
</feature>
<gene>
    <name evidence="15" type="primary">dapE</name>
    <name evidence="17" type="ORF">D3272_09880</name>
</gene>
<comment type="caution">
    <text evidence="17">The sequence shown here is derived from an EMBL/GenBank/DDBJ whole genome shotgun (WGS) entry which is preliminary data.</text>
</comment>
<dbReference type="Gene3D" id="3.40.630.10">
    <property type="entry name" value="Zn peptidases"/>
    <property type="match status" value="2"/>
</dbReference>
<keyword evidence="10 15" id="KW-0220">Diaminopimelate biosynthesis</keyword>
<dbReference type="RefSeq" id="WP_129219003.1">
    <property type="nucleotide sequence ID" value="NZ_QYBC01000007.1"/>
</dbReference>
<dbReference type="PROSITE" id="PS00759">
    <property type="entry name" value="ARGE_DAPE_CPG2_2"/>
    <property type="match status" value="1"/>
</dbReference>
<organism evidence="17 18">
    <name type="scientific">Lichenibacterium ramalinae</name>
    <dbReference type="NCBI Taxonomy" id="2316527"/>
    <lineage>
        <taxon>Bacteria</taxon>
        <taxon>Pseudomonadati</taxon>
        <taxon>Pseudomonadota</taxon>
        <taxon>Alphaproteobacteria</taxon>
        <taxon>Hyphomicrobiales</taxon>
        <taxon>Lichenihabitantaceae</taxon>
        <taxon>Lichenibacterium</taxon>
    </lineage>
</organism>
<dbReference type="InterPro" id="IPR002933">
    <property type="entry name" value="Peptidase_M20"/>
</dbReference>
<comment type="similarity">
    <text evidence="2 15">Belongs to the peptidase M20A family. DapE subfamily.</text>
</comment>
<dbReference type="Pfam" id="PF07687">
    <property type="entry name" value="M20_dimer"/>
    <property type="match status" value="1"/>
</dbReference>
<keyword evidence="9 15" id="KW-0862">Zinc</keyword>
<dbReference type="InterPro" id="IPR050072">
    <property type="entry name" value="Peptidase_M20A"/>
</dbReference>
<dbReference type="HAMAP" id="MF_01690">
    <property type="entry name" value="DapE"/>
    <property type="match status" value="1"/>
</dbReference>
<protein>
    <recommendedName>
        <fullName evidence="5 15">Succinyl-diaminopimelate desuccinylase</fullName>
        <shortName evidence="15">SDAP desuccinylase</shortName>
        <ecNumber evidence="4 15">3.5.1.18</ecNumber>
    </recommendedName>
    <alternativeName>
        <fullName evidence="13 15">N-succinyl-LL-2,6-diaminoheptanedioate amidohydrolase</fullName>
    </alternativeName>
</protein>
<dbReference type="GO" id="GO:0019877">
    <property type="term" value="P:diaminopimelate biosynthetic process"/>
    <property type="evidence" value="ECO:0007669"/>
    <property type="project" value="UniProtKB-UniRule"/>
</dbReference>